<dbReference type="RefSeq" id="WP_380788096.1">
    <property type="nucleotide sequence ID" value="NZ_JBHTKR010000001.1"/>
</dbReference>
<evidence type="ECO:0000256" key="1">
    <source>
        <dbReference type="SAM" id="SignalP"/>
    </source>
</evidence>
<evidence type="ECO:0000259" key="2">
    <source>
        <dbReference type="Pfam" id="PF03886"/>
    </source>
</evidence>
<dbReference type="Pfam" id="PF03886">
    <property type="entry name" value="ABC_trans_aux"/>
    <property type="match status" value="1"/>
</dbReference>
<dbReference type="InterPro" id="IPR005586">
    <property type="entry name" value="ABC_trans_aux"/>
</dbReference>
<proteinExistence type="predicted"/>
<feature type="chain" id="PRO_5047187108" evidence="1">
    <location>
        <begin position="19"/>
        <end position="189"/>
    </location>
</feature>
<feature type="signal peptide" evidence="1">
    <location>
        <begin position="1"/>
        <end position="18"/>
    </location>
</feature>
<accession>A0ABW3T7K6</accession>
<keyword evidence="4" id="KW-1185">Reference proteome</keyword>
<sequence>MKSRFSLPIALTLTLALAACGDTAARYLVEPAPVAEPVPLRLASLELRDVVLPAYAEGSEILQQEQDGALRPVAGSEWADSSARAVTAALARSLDLQTTASVAAEPWPLSEPAAGRLDVRIDAMVARADGTFQIAGQYAVASFDGRAREVLERFDIRVPLTAQGPAAIAAAQGQAIDQLAGQIVARLRR</sequence>
<organism evidence="3 4">
    <name type="scientific">Seohaeicola saemankumensis</name>
    <dbReference type="NCBI Taxonomy" id="481181"/>
    <lineage>
        <taxon>Bacteria</taxon>
        <taxon>Pseudomonadati</taxon>
        <taxon>Pseudomonadota</taxon>
        <taxon>Alphaproteobacteria</taxon>
        <taxon>Rhodobacterales</taxon>
        <taxon>Roseobacteraceae</taxon>
        <taxon>Seohaeicola</taxon>
    </lineage>
</organism>
<comment type="caution">
    <text evidence="3">The sequence shown here is derived from an EMBL/GenBank/DDBJ whole genome shotgun (WGS) entry which is preliminary data.</text>
</comment>
<protein>
    <submittedName>
        <fullName evidence="3">Membrane integrity-associated transporter subunit PqiC</fullName>
    </submittedName>
</protein>
<gene>
    <name evidence="3" type="ORF">ACFQ3C_00420</name>
</gene>
<keyword evidence="1" id="KW-0732">Signal</keyword>
<evidence type="ECO:0000313" key="4">
    <source>
        <dbReference type="Proteomes" id="UP001597151"/>
    </source>
</evidence>
<dbReference type="PROSITE" id="PS51257">
    <property type="entry name" value="PROKAR_LIPOPROTEIN"/>
    <property type="match status" value="1"/>
</dbReference>
<dbReference type="Proteomes" id="UP001597151">
    <property type="component" value="Unassembled WGS sequence"/>
</dbReference>
<feature type="domain" description="ABC-type transport auxiliary lipoprotein component" evidence="2">
    <location>
        <begin position="30"/>
        <end position="184"/>
    </location>
</feature>
<dbReference type="EMBL" id="JBHTKR010000001">
    <property type="protein sequence ID" value="MFD1193129.1"/>
    <property type="molecule type" value="Genomic_DNA"/>
</dbReference>
<dbReference type="Gene3D" id="3.40.50.10610">
    <property type="entry name" value="ABC-type transport auxiliary lipoprotein component"/>
    <property type="match status" value="1"/>
</dbReference>
<evidence type="ECO:0000313" key="3">
    <source>
        <dbReference type="EMBL" id="MFD1193129.1"/>
    </source>
</evidence>
<name>A0ABW3T7K6_9RHOB</name>
<reference evidence="4" key="1">
    <citation type="journal article" date="2019" name="Int. J. Syst. Evol. Microbiol.">
        <title>The Global Catalogue of Microorganisms (GCM) 10K type strain sequencing project: providing services to taxonomists for standard genome sequencing and annotation.</title>
        <authorList>
            <consortium name="The Broad Institute Genomics Platform"/>
            <consortium name="The Broad Institute Genome Sequencing Center for Infectious Disease"/>
            <person name="Wu L."/>
            <person name="Ma J."/>
        </authorList>
    </citation>
    <scope>NUCLEOTIDE SEQUENCE [LARGE SCALE GENOMIC DNA]</scope>
    <source>
        <strain evidence="4">CCUG 55328</strain>
    </source>
</reference>
<dbReference type="SUPFAM" id="SSF159594">
    <property type="entry name" value="XCC0632-like"/>
    <property type="match status" value="1"/>
</dbReference>